<comment type="caution">
    <text evidence="1">The sequence shown here is derived from an EMBL/GenBank/DDBJ whole genome shotgun (WGS) entry which is preliminary data.</text>
</comment>
<sequence>ADHKSSEWTIMDESDAELFTDKIEYYLTSLKNIPNQRMKKVVQKHRNWILSFKSLRRATKLVLGSMQYPRLSDVQDSKSIWWDEKNQIEIVKALVRDTTNFPSSPVLG</sequence>
<organism evidence="1 2">
    <name type="scientific">Ambispora gerdemannii</name>
    <dbReference type="NCBI Taxonomy" id="144530"/>
    <lineage>
        <taxon>Eukaryota</taxon>
        <taxon>Fungi</taxon>
        <taxon>Fungi incertae sedis</taxon>
        <taxon>Mucoromycota</taxon>
        <taxon>Glomeromycotina</taxon>
        <taxon>Glomeromycetes</taxon>
        <taxon>Archaeosporales</taxon>
        <taxon>Ambisporaceae</taxon>
        <taxon>Ambispora</taxon>
    </lineage>
</organism>
<evidence type="ECO:0000313" key="1">
    <source>
        <dbReference type="EMBL" id="CAG8695008.1"/>
    </source>
</evidence>
<feature type="non-terminal residue" evidence="1">
    <location>
        <position position="1"/>
    </location>
</feature>
<gene>
    <name evidence="1" type="ORF">AGERDE_LOCUS13242</name>
</gene>
<evidence type="ECO:0000313" key="2">
    <source>
        <dbReference type="Proteomes" id="UP000789831"/>
    </source>
</evidence>
<proteinExistence type="predicted"/>
<reference evidence="1" key="1">
    <citation type="submission" date="2021-06" db="EMBL/GenBank/DDBJ databases">
        <authorList>
            <person name="Kallberg Y."/>
            <person name="Tangrot J."/>
            <person name="Rosling A."/>
        </authorList>
    </citation>
    <scope>NUCLEOTIDE SEQUENCE</scope>
    <source>
        <strain evidence="1">MT106</strain>
    </source>
</reference>
<protein>
    <submittedName>
        <fullName evidence="1">13174_t:CDS:1</fullName>
    </submittedName>
</protein>
<accession>A0A9N9EWA8</accession>
<dbReference type="AlphaFoldDB" id="A0A9N9EWA8"/>
<name>A0A9N9EWA8_9GLOM</name>
<feature type="non-terminal residue" evidence="1">
    <location>
        <position position="108"/>
    </location>
</feature>
<dbReference type="Proteomes" id="UP000789831">
    <property type="component" value="Unassembled WGS sequence"/>
</dbReference>
<dbReference type="EMBL" id="CAJVPL010016144">
    <property type="protein sequence ID" value="CAG8695008.1"/>
    <property type="molecule type" value="Genomic_DNA"/>
</dbReference>
<keyword evidence="2" id="KW-1185">Reference proteome</keyword>